<name>A0A645BJX9_9ZZZZ</name>
<evidence type="ECO:0000313" key="1">
    <source>
        <dbReference type="EMBL" id="MPM65408.1"/>
    </source>
</evidence>
<sequence>MRHGQLVQMHHVGHAAQQIDHLVRRACVQHGANAQRQPARWPCAGRQVLLRPRVIVRSVIRQIKHLIARRAVLAVRHQLADAVHQCGGGWRLAGVAALVPCKQPARKIGRLQQHVHQIGRQRQLAPTHAVQQRLHLVRELGNVGEPERRGAALDRMRATEDRVELLIIGVGQIHMQQHVLHLFEVLGRLVKEDLVELTEVERSRNARARWGCVGHALLQMNLLRAVVTALAQNFLDHFDQTIGVERLDQPPRGPRRAPGLLHLFAGLGGQDQDRRGLELGVLAQLAGQTDAVEPWHVLIGQHQVDLMRIGLLQRILPIHRLHYVVASTRERERHHFAHGRRVINSKNGWHLNETFIKSSNIVGPKHAT</sequence>
<protein>
    <submittedName>
        <fullName evidence="1">Uncharacterized protein</fullName>
    </submittedName>
</protein>
<dbReference type="AlphaFoldDB" id="A0A645BJX9"/>
<reference evidence="1" key="1">
    <citation type="submission" date="2019-08" db="EMBL/GenBank/DDBJ databases">
        <authorList>
            <person name="Kucharzyk K."/>
            <person name="Murdoch R.W."/>
            <person name="Higgins S."/>
            <person name="Loffler F."/>
        </authorList>
    </citation>
    <scope>NUCLEOTIDE SEQUENCE</scope>
</reference>
<comment type="caution">
    <text evidence="1">The sequence shown here is derived from an EMBL/GenBank/DDBJ whole genome shotgun (WGS) entry which is preliminary data.</text>
</comment>
<gene>
    <name evidence="1" type="ORF">SDC9_112304</name>
</gene>
<accession>A0A645BJX9</accession>
<dbReference type="EMBL" id="VSSQ01020499">
    <property type="protein sequence ID" value="MPM65408.1"/>
    <property type="molecule type" value="Genomic_DNA"/>
</dbReference>
<organism evidence="1">
    <name type="scientific">bioreactor metagenome</name>
    <dbReference type="NCBI Taxonomy" id="1076179"/>
    <lineage>
        <taxon>unclassified sequences</taxon>
        <taxon>metagenomes</taxon>
        <taxon>ecological metagenomes</taxon>
    </lineage>
</organism>
<proteinExistence type="predicted"/>